<dbReference type="EMBL" id="AVOT02053433">
    <property type="protein sequence ID" value="MBW0548255.1"/>
    <property type="molecule type" value="Genomic_DNA"/>
</dbReference>
<dbReference type="AlphaFoldDB" id="A0A9Q3P2Z1"/>
<dbReference type="PANTHER" id="PTHR37984">
    <property type="entry name" value="PROTEIN CBG26694"/>
    <property type="match status" value="1"/>
</dbReference>
<evidence type="ECO:0000313" key="3">
    <source>
        <dbReference type="EMBL" id="MBW0548255.1"/>
    </source>
</evidence>
<dbReference type="Gene3D" id="3.30.420.10">
    <property type="entry name" value="Ribonuclease H-like superfamily/Ribonuclease H"/>
    <property type="match status" value="1"/>
</dbReference>
<dbReference type="GO" id="GO:0003723">
    <property type="term" value="F:RNA binding"/>
    <property type="evidence" value="ECO:0007669"/>
    <property type="project" value="UniProtKB-KW"/>
</dbReference>
<proteinExistence type="predicted"/>
<sequence>MDWVTGLPPGGDKSFNYCIVIFHRFSKTPIFFPCHKVDTAMDTDLLLWHRVVLCTGTFTNIISDRDPEFTSPLWKKLHQLFGEKLSFSTAYHPQADGLSERMSENFEDMVIRACAYVQELKDDDGFTHYWCTLLPELELVYKTSINSNTNQTPAIIGKGWNPRLPQSSLRKELVKIDPTTSILKLILQKARNHLLRCMADSFEYSKDNWDELNATPDFKVGDLVLVSTTNFKKSKDEKISKTPLKELMLSKPFTGRILLN</sequence>
<evidence type="ECO:0000313" key="4">
    <source>
        <dbReference type="Proteomes" id="UP000765509"/>
    </source>
</evidence>
<dbReference type="GO" id="GO:0005634">
    <property type="term" value="C:nucleus"/>
    <property type="evidence" value="ECO:0007669"/>
    <property type="project" value="UniProtKB-ARBA"/>
</dbReference>
<dbReference type="SUPFAM" id="SSF53098">
    <property type="entry name" value="Ribonuclease H-like"/>
    <property type="match status" value="1"/>
</dbReference>
<dbReference type="InterPro" id="IPR001584">
    <property type="entry name" value="Integrase_cat-core"/>
</dbReference>
<dbReference type="InterPro" id="IPR050951">
    <property type="entry name" value="Retrovirus_Pol_polyprotein"/>
</dbReference>
<protein>
    <recommendedName>
        <fullName evidence="2">Integrase catalytic domain-containing protein</fullName>
    </recommendedName>
</protein>
<organism evidence="3 4">
    <name type="scientific">Austropuccinia psidii MF-1</name>
    <dbReference type="NCBI Taxonomy" id="1389203"/>
    <lineage>
        <taxon>Eukaryota</taxon>
        <taxon>Fungi</taxon>
        <taxon>Dikarya</taxon>
        <taxon>Basidiomycota</taxon>
        <taxon>Pucciniomycotina</taxon>
        <taxon>Pucciniomycetes</taxon>
        <taxon>Pucciniales</taxon>
        <taxon>Sphaerophragmiaceae</taxon>
        <taxon>Austropuccinia</taxon>
    </lineage>
</organism>
<evidence type="ECO:0000259" key="2">
    <source>
        <dbReference type="PROSITE" id="PS50994"/>
    </source>
</evidence>
<dbReference type="InterPro" id="IPR036397">
    <property type="entry name" value="RNaseH_sf"/>
</dbReference>
<keyword evidence="4" id="KW-1185">Reference proteome</keyword>
<keyword evidence="1" id="KW-0694">RNA-binding</keyword>
<accession>A0A9Q3P2Z1</accession>
<name>A0A9Q3P2Z1_9BASI</name>
<dbReference type="PANTHER" id="PTHR37984:SF5">
    <property type="entry name" value="PROTEIN NYNRIN-LIKE"/>
    <property type="match status" value="1"/>
</dbReference>
<reference evidence="3" key="1">
    <citation type="submission" date="2021-03" db="EMBL/GenBank/DDBJ databases">
        <title>Draft genome sequence of rust myrtle Austropuccinia psidii MF-1, a brazilian biotype.</title>
        <authorList>
            <person name="Quecine M.C."/>
            <person name="Pachon D.M.R."/>
            <person name="Bonatelli M.L."/>
            <person name="Correr F.H."/>
            <person name="Franceschini L.M."/>
            <person name="Leite T.F."/>
            <person name="Margarido G.R.A."/>
            <person name="Almeida C.A."/>
            <person name="Ferrarezi J.A."/>
            <person name="Labate C.A."/>
        </authorList>
    </citation>
    <scope>NUCLEOTIDE SEQUENCE</scope>
    <source>
        <strain evidence="3">MF-1</strain>
    </source>
</reference>
<dbReference type="Proteomes" id="UP000765509">
    <property type="component" value="Unassembled WGS sequence"/>
</dbReference>
<feature type="domain" description="Integrase catalytic" evidence="2">
    <location>
        <begin position="1"/>
        <end position="161"/>
    </location>
</feature>
<evidence type="ECO:0000256" key="1">
    <source>
        <dbReference type="ARBA" id="ARBA00022884"/>
    </source>
</evidence>
<comment type="caution">
    <text evidence="3">The sequence shown here is derived from an EMBL/GenBank/DDBJ whole genome shotgun (WGS) entry which is preliminary data.</text>
</comment>
<dbReference type="PROSITE" id="PS50994">
    <property type="entry name" value="INTEGRASE"/>
    <property type="match status" value="1"/>
</dbReference>
<gene>
    <name evidence="3" type="ORF">O181_087970</name>
</gene>
<dbReference type="GO" id="GO:0015074">
    <property type="term" value="P:DNA integration"/>
    <property type="evidence" value="ECO:0007669"/>
    <property type="project" value="InterPro"/>
</dbReference>
<dbReference type="InterPro" id="IPR012337">
    <property type="entry name" value="RNaseH-like_sf"/>
</dbReference>